<dbReference type="NCBIfam" id="NF008398">
    <property type="entry name" value="PRK11197.1"/>
    <property type="match status" value="1"/>
</dbReference>
<reference evidence="9 10" key="2">
    <citation type="submission" date="2018-12" db="EMBL/GenBank/DDBJ databases">
        <title>Simiduia agarivorans gen. nov., sp. nov., a marine, agarolytic bacterium isolated from shallow coastal water from Keelung, Taiwan.</title>
        <authorList>
            <person name="Shieh W.Y."/>
        </authorList>
    </citation>
    <scope>NUCLEOTIDE SEQUENCE [LARGE SCALE GENOMIC DNA]</scope>
    <source>
        <strain evidence="9 10">GTF-13</strain>
    </source>
</reference>
<dbReference type="RefSeq" id="WP_125017844.1">
    <property type="nucleotide sequence ID" value="NZ_QWEZ01000002.1"/>
</dbReference>
<evidence type="ECO:0000259" key="8">
    <source>
        <dbReference type="PROSITE" id="PS51349"/>
    </source>
</evidence>
<keyword evidence="2 7" id="KW-0285">Flavoprotein</keyword>
<dbReference type="EC" id="1.1.1.27" evidence="9"/>
<evidence type="ECO:0000313" key="9">
    <source>
        <dbReference type="EMBL" id="RRJ83292.1"/>
    </source>
</evidence>
<evidence type="ECO:0000256" key="4">
    <source>
        <dbReference type="ARBA" id="ARBA00023002"/>
    </source>
</evidence>
<evidence type="ECO:0000313" key="10">
    <source>
        <dbReference type="Proteomes" id="UP000280792"/>
    </source>
</evidence>
<feature type="binding site" evidence="7">
    <location>
        <position position="111"/>
    </location>
    <ligand>
        <name>FMN</name>
        <dbReference type="ChEBI" id="CHEBI:58210"/>
    </ligand>
</feature>
<dbReference type="GO" id="GO:0009060">
    <property type="term" value="P:aerobic respiration"/>
    <property type="evidence" value="ECO:0007669"/>
    <property type="project" value="TreeGrafter"/>
</dbReference>
<keyword evidence="10" id="KW-1185">Reference proteome</keyword>
<dbReference type="EMBL" id="QWEZ01000002">
    <property type="protein sequence ID" value="RRJ83292.1"/>
    <property type="molecule type" value="Genomic_DNA"/>
</dbReference>
<feature type="binding site" evidence="7">
    <location>
        <position position="285"/>
    </location>
    <ligand>
        <name>glyoxylate</name>
        <dbReference type="ChEBI" id="CHEBI:36655"/>
    </ligand>
</feature>
<comment type="caution">
    <text evidence="9">The sequence shown here is derived from an EMBL/GenBank/DDBJ whole genome shotgun (WGS) entry which is preliminary data.</text>
</comment>
<name>A0A3P3VKN2_9GAMM</name>
<comment type="similarity">
    <text evidence="5">Belongs to the FMN-dependent alpha-hydroxy acid dehydrogenase family.</text>
</comment>
<dbReference type="PANTHER" id="PTHR10578:SF85">
    <property type="entry name" value="L-LACTATE DEHYDROGENASE"/>
    <property type="match status" value="1"/>
</dbReference>
<dbReference type="InterPro" id="IPR013785">
    <property type="entry name" value="Aldolase_TIM"/>
</dbReference>
<keyword evidence="4 9" id="KW-0560">Oxidoreductase</keyword>
<organism evidence="9 10">
    <name type="scientific">Aestuariirhabdus litorea</name>
    <dbReference type="NCBI Taxonomy" id="2528527"/>
    <lineage>
        <taxon>Bacteria</taxon>
        <taxon>Pseudomonadati</taxon>
        <taxon>Pseudomonadota</taxon>
        <taxon>Gammaproteobacteria</taxon>
        <taxon>Oceanospirillales</taxon>
        <taxon>Aestuariirhabdaceae</taxon>
        <taxon>Aestuariirhabdus</taxon>
    </lineage>
</organism>
<feature type="binding site" evidence="7">
    <location>
        <position position="258"/>
    </location>
    <ligand>
        <name>FMN</name>
        <dbReference type="ChEBI" id="CHEBI:58210"/>
    </ligand>
</feature>
<gene>
    <name evidence="9" type="ORF">D0544_15830</name>
</gene>
<dbReference type="CDD" id="cd02809">
    <property type="entry name" value="alpha_hydroxyacid_oxid_FMN"/>
    <property type="match status" value="1"/>
</dbReference>
<dbReference type="SUPFAM" id="SSF51395">
    <property type="entry name" value="FMN-linked oxidoreductases"/>
    <property type="match status" value="1"/>
</dbReference>
<feature type="active site" description="Proton acceptor" evidence="6">
    <location>
        <position position="282"/>
    </location>
</feature>
<feature type="domain" description="FMN hydroxy acid dehydrogenase" evidence="8">
    <location>
        <begin position="3"/>
        <end position="383"/>
    </location>
</feature>
<evidence type="ECO:0000256" key="7">
    <source>
        <dbReference type="PIRSR" id="PIRSR000138-2"/>
    </source>
</evidence>
<dbReference type="InterPro" id="IPR000262">
    <property type="entry name" value="FMN-dep_DH"/>
</dbReference>
<dbReference type="GO" id="GO:0010181">
    <property type="term" value="F:FMN binding"/>
    <property type="evidence" value="ECO:0007669"/>
    <property type="project" value="InterPro"/>
</dbReference>
<dbReference type="AlphaFoldDB" id="A0A3P3VKN2"/>
<dbReference type="InterPro" id="IPR008259">
    <property type="entry name" value="FMN_hydac_DH_AS"/>
</dbReference>
<evidence type="ECO:0000256" key="5">
    <source>
        <dbReference type="ARBA" id="ARBA00024042"/>
    </source>
</evidence>
<proteinExistence type="inferred from homology"/>
<evidence type="ECO:0000256" key="1">
    <source>
        <dbReference type="ARBA" id="ARBA00001917"/>
    </source>
</evidence>
<feature type="binding site" evidence="7">
    <location>
        <position position="29"/>
    </location>
    <ligand>
        <name>glyoxylate</name>
        <dbReference type="ChEBI" id="CHEBI:36655"/>
    </ligand>
</feature>
<dbReference type="Gene3D" id="3.20.20.70">
    <property type="entry name" value="Aldolase class I"/>
    <property type="match status" value="1"/>
</dbReference>
<feature type="binding site" evidence="7">
    <location>
        <begin position="82"/>
        <end position="84"/>
    </location>
    <ligand>
        <name>FMN</name>
        <dbReference type="ChEBI" id="CHEBI:58210"/>
    </ligand>
</feature>
<protein>
    <submittedName>
        <fullName evidence="9">L-lactate dehydrogenase</fullName>
        <ecNumber evidence="9">1.1.1.27</ecNumber>
    </submittedName>
</protein>
<dbReference type="PIRSF" id="PIRSF000138">
    <property type="entry name" value="Al-hdrx_acd_dh"/>
    <property type="match status" value="1"/>
</dbReference>
<comment type="cofactor">
    <cofactor evidence="1">
        <name>FMN</name>
        <dbReference type="ChEBI" id="CHEBI:58210"/>
    </cofactor>
</comment>
<dbReference type="Pfam" id="PF01070">
    <property type="entry name" value="FMN_dh"/>
    <property type="match status" value="1"/>
</dbReference>
<feature type="binding site" evidence="7">
    <location>
        <begin position="336"/>
        <end position="337"/>
    </location>
    <ligand>
        <name>FMN</name>
        <dbReference type="ChEBI" id="CHEBI:58210"/>
    </ligand>
</feature>
<dbReference type="InterPro" id="IPR037396">
    <property type="entry name" value="FMN_HAD"/>
</dbReference>
<feature type="binding site" evidence="7">
    <location>
        <position position="282"/>
    </location>
    <ligand>
        <name>glyoxylate</name>
        <dbReference type="ChEBI" id="CHEBI:36655"/>
    </ligand>
</feature>
<feature type="binding site" evidence="7">
    <location>
        <position position="169"/>
    </location>
    <ligand>
        <name>glyoxylate</name>
        <dbReference type="ChEBI" id="CHEBI:36655"/>
    </ligand>
</feature>
<dbReference type="InterPro" id="IPR012133">
    <property type="entry name" value="Alpha-hydoxy_acid_DH_FMN"/>
</dbReference>
<feature type="binding site" evidence="7">
    <location>
        <position position="280"/>
    </location>
    <ligand>
        <name>FMN</name>
        <dbReference type="ChEBI" id="CHEBI:58210"/>
    </ligand>
</feature>
<keyword evidence="3 7" id="KW-0288">FMN</keyword>
<evidence type="ECO:0000256" key="6">
    <source>
        <dbReference type="PIRSR" id="PIRSR000138-1"/>
    </source>
</evidence>
<dbReference type="PROSITE" id="PS00557">
    <property type="entry name" value="FMN_HYDROXY_ACID_DH_1"/>
    <property type="match status" value="1"/>
</dbReference>
<dbReference type="PROSITE" id="PS51349">
    <property type="entry name" value="FMN_HYDROXY_ACID_DH_2"/>
    <property type="match status" value="1"/>
</dbReference>
<reference evidence="9 10" key="1">
    <citation type="submission" date="2018-08" db="EMBL/GenBank/DDBJ databases">
        <authorList>
            <person name="Khan S.A."/>
        </authorList>
    </citation>
    <scope>NUCLEOTIDE SEQUENCE [LARGE SCALE GENOMIC DNA]</scope>
    <source>
        <strain evidence="9 10">GTF-13</strain>
    </source>
</reference>
<accession>A0A3P3VKN2</accession>
<dbReference type="GO" id="GO:0005886">
    <property type="term" value="C:plasma membrane"/>
    <property type="evidence" value="ECO:0007669"/>
    <property type="project" value="TreeGrafter"/>
</dbReference>
<dbReference type="GO" id="GO:0004459">
    <property type="term" value="F:L-lactate dehydrogenase (NAD+) activity"/>
    <property type="evidence" value="ECO:0007669"/>
    <property type="project" value="UniProtKB-EC"/>
</dbReference>
<dbReference type="PANTHER" id="PTHR10578">
    <property type="entry name" value="S -2-HYDROXY-ACID OXIDASE-RELATED"/>
    <property type="match status" value="1"/>
</dbReference>
<dbReference type="Proteomes" id="UP000280792">
    <property type="component" value="Unassembled WGS sequence"/>
</dbReference>
<evidence type="ECO:0000256" key="2">
    <source>
        <dbReference type="ARBA" id="ARBA00022630"/>
    </source>
</evidence>
<feature type="binding site" evidence="7">
    <location>
        <begin position="313"/>
        <end position="317"/>
    </location>
    <ligand>
        <name>FMN</name>
        <dbReference type="ChEBI" id="CHEBI:58210"/>
    </ligand>
</feature>
<feature type="binding site" evidence="7">
    <location>
        <position position="134"/>
    </location>
    <ligand>
        <name>glyoxylate</name>
        <dbReference type="ChEBI" id="CHEBI:36655"/>
    </ligand>
</feature>
<sequence>MIDPLSIPVTADDFRRLAAQKLPRFLFDYIDGGANAEQTLKENVQDFTRLHLSQRVLRDVSKVNTRSTLLGQEVDMPLALAPVGMAGMMRRRGEVQAVRAAAAAGVPFTLSTVGVCPVEEVKAASQQPFWFQLYMLRDRQAVVSILERARRAGCDTLLFTVDLAVPGLRHRDARNALESQSLKGKLSRAYQLGTRPGWLFDVGVKGKPHTLGNLSELLNGSEDFTDYKIFASSQFDASVTWDDIQWLRDHWKGKLVIKGILEVDDAKRCQALGAEGIVVSNHGGRQLDGAASSISKLPAIAEAVGSDLEVLLDGGVRNGVDLVKAVALGARGVLIGRPWIWAIAGGGEAGLRAYLDSFQKEVEATLALIGIDSISALQRDHVQ</sequence>
<evidence type="ECO:0000256" key="3">
    <source>
        <dbReference type="ARBA" id="ARBA00022643"/>
    </source>
</evidence>
<dbReference type="FunFam" id="3.20.20.70:FF:000029">
    <property type="entry name" value="L-lactate dehydrogenase"/>
    <property type="match status" value="1"/>
</dbReference>
<feature type="binding site" evidence="7">
    <location>
        <position position="160"/>
    </location>
    <ligand>
        <name>FMN</name>
        <dbReference type="ChEBI" id="CHEBI:58210"/>
    </ligand>
</feature>
<feature type="binding site" evidence="7">
    <location>
        <position position="132"/>
    </location>
    <ligand>
        <name>glyoxylate</name>
        <dbReference type="ChEBI" id="CHEBI:36655"/>
    </ligand>
</feature>